<accession>A0A0V0GRE2</accession>
<dbReference type="EMBL" id="GEDG01034103">
    <property type="protein sequence ID" value="JAP09904.1"/>
    <property type="molecule type" value="Transcribed_RNA"/>
</dbReference>
<organism evidence="1">
    <name type="scientific">Solanum chacoense</name>
    <name type="common">Chaco potato</name>
    <dbReference type="NCBI Taxonomy" id="4108"/>
    <lineage>
        <taxon>Eukaryota</taxon>
        <taxon>Viridiplantae</taxon>
        <taxon>Streptophyta</taxon>
        <taxon>Embryophyta</taxon>
        <taxon>Tracheophyta</taxon>
        <taxon>Spermatophyta</taxon>
        <taxon>Magnoliopsida</taxon>
        <taxon>eudicotyledons</taxon>
        <taxon>Gunneridae</taxon>
        <taxon>Pentapetalae</taxon>
        <taxon>asterids</taxon>
        <taxon>lamiids</taxon>
        <taxon>Solanales</taxon>
        <taxon>Solanaceae</taxon>
        <taxon>Solanoideae</taxon>
        <taxon>Solaneae</taxon>
        <taxon>Solanum</taxon>
    </lineage>
</organism>
<sequence>MVNMTPGRNCTALDNICTQEGTPQRFEENNSSLISIEEAVPLNQKNLEEEDDPEFDMSIWIHQNILKFAKDFGVDIKGCKEEATLLFMKIDSMRQINNDKGKEIAKLTSAVKGAKELKSLECGSIFRSNGTRSKGGYTISGDQ</sequence>
<reference evidence="1" key="1">
    <citation type="submission" date="2015-12" db="EMBL/GenBank/DDBJ databases">
        <title>Gene expression during late stages of embryo sac development: a critical building block for successful pollen-pistil interactions.</title>
        <authorList>
            <person name="Liu Y."/>
            <person name="Joly V."/>
            <person name="Sabar M."/>
            <person name="Matton D.P."/>
        </authorList>
    </citation>
    <scope>NUCLEOTIDE SEQUENCE</scope>
</reference>
<dbReference type="AlphaFoldDB" id="A0A0V0GRE2"/>
<evidence type="ECO:0000313" key="1">
    <source>
        <dbReference type="EMBL" id="JAP09904.1"/>
    </source>
</evidence>
<proteinExistence type="predicted"/>
<protein>
    <submittedName>
        <fullName evidence="1">Putative ovule protein</fullName>
    </submittedName>
</protein>
<name>A0A0V0GRE2_SOLCH</name>